<dbReference type="EC" id="2.7.7.7" evidence="1"/>
<name>A0A3B0YSJ4_9ZZZZ</name>
<dbReference type="GO" id="GO:0003677">
    <property type="term" value="F:DNA binding"/>
    <property type="evidence" value="ECO:0007669"/>
    <property type="project" value="InterPro"/>
</dbReference>
<keyword evidence="1" id="KW-0548">Nucleotidyltransferase</keyword>
<dbReference type="Pfam" id="PF04364">
    <property type="entry name" value="DNA_pol3_chi"/>
    <property type="match status" value="1"/>
</dbReference>
<sequence length="161" mass="18579">MTTIDFYILTSNKAPRHNLFACKLTEKIYKSGHSLFINTRNLKQSEQLDTMLWTFRETSFVPHSLVQSNPIDTKTDSDCTNDKDGNNNIKENPIQIAFATHPNEQHTHGVLLNLADQVPSFFSSFPRVAEIVSQTGDQKNNARNRFKYYRDRGYKINTHNI</sequence>
<protein>
    <submittedName>
        <fullName evidence="1">DNA polymerase III chi subunit</fullName>
        <ecNumber evidence="1">2.7.7.7</ecNumber>
    </submittedName>
</protein>
<dbReference type="PANTHER" id="PTHR38767:SF1">
    <property type="entry name" value="DNA POLYMERASE III SUBUNIT CHI"/>
    <property type="match status" value="1"/>
</dbReference>
<proteinExistence type="predicted"/>
<reference evidence="1" key="1">
    <citation type="submission" date="2018-06" db="EMBL/GenBank/DDBJ databases">
        <authorList>
            <person name="Zhirakovskaya E."/>
        </authorList>
    </citation>
    <scope>NUCLEOTIDE SEQUENCE</scope>
</reference>
<dbReference type="AlphaFoldDB" id="A0A3B0YSJ4"/>
<dbReference type="Gene3D" id="3.40.50.10110">
    <property type="entry name" value="DNA polymerase III subunit chi"/>
    <property type="match status" value="1"/>
</dbReference>
<dbReference type="GO" id="GO:0006260">
    <property type="term" value="P:DNA replication"/>
    <property type="evidence" value="ECO:0007669"/>
    <property type="project" value="InterPro"/>
</dbReference>
<accession>A0A3B0YSJ4</accession>
<dbReference type="GO" id="GO:0003887">
    <property type="term" value="F:DNA-directed DNA polymerase activity"/>
    <property type="evidence" value="ECO:0007669"/>
    <property type="project" value="UniProtKB-EC"/>
</dbReference>
<dbReference type="InterPro" id="IPR007459">
    <property type="entry name" value="DNA_pol3_chi"/>
</dbReference>
<dbReference type="GO" id="GO:0032298">
    <property type="term" value="P:positive regulation of DNA-templated DNA replication initiation"/>
    <property type="evidence" value="ECO:0007669"/>
    <property type="project" value="TreeGrafter"/>
</dbReference>
<keyword evidence="1" id="KW-0808">Transferase</keyword>
<dbReference type="SUPFAM" id="SSF102400">
    <property type="entry name" value="DNA polymerase III chi subunit"/>
    <property type="match status" value="1"/>
</dbReference>
<dbReference type="PANTHER" id="PTHR38767">
    <property type="entry name" value="DNA POLYMERASE III SUBUNIT CHI"/>
    <property type="match status" value="1"/>
</dbReference>
<organism evidence="1">
    <name type="scientific">hydrothermal vent metagenome</name>
    <dbReference type="NCBI Taxonomy" id="652676"/>
    <lineage>
        <taxon>unclassified sequences</taxon>
        <taxon>metagenomes</taxon>
        <taxon>ecological metagenomes</taxon>
    </lineage>
</organism>
<dbReference type="EMBL" id="UOFL01000153">
    <property type="protein sequence ID" value="VAW78447.1"/>
    <property type="molecule type" value="Genomic_DNA"/>
</dbReference>
<gene>
    <name evidence="1" type="ORF">MNBD_GAMMA12-934</name>
</gene>
<dbReference type="InterPro" id="IPR036768">
    <property type="entry name" value="PolIII_chi_sf"/>
</dbReference>
<evidence type="ECO:0000313" key="1">
    <source>
        <dbReference type="EMBL" id="VAW78447.1"/>
    </source>
</evidence>